<gene>
    <name evidence="3" type="ORF">SAMN04488588_1035</name>
</gene>
<dbReference type="EMBL" id="FMYV01000003">
    <property type="protein sequence ID" value="SDC39074.1"/>
    <property type="molecule type" value="Genomic_DNA"/>
</dbReference>
<dbReference type="AlphaFoldDB" id="A0A1G6L771"/>
<dbReference type="RefSeq" id="WP_091403342.1">
    <property type="nucleotide sequence ID" value="NZ_FMYV01000003.1"/>
</dbReference>
<evidence type="ECO:0000313" key="4">
    <source>
        <dbReference type="Proteomes" id="UP000199322"/>
    </source>
</evidence>
<feature type="region of interest" description="Disordered" evidence="1">
    <location>
        <begin position="94"/>
        <end position="114"/>
    </location>
</feature>
<reference evidence="3 4" key="1">
    <citation type="submission" date="2016-10" db="EMBL/GenBank/DDBJ databases">
        <authorList>
            <person name="de Groot N.N."/>
        </authorList>
    </citation>
    <scope>NUCLEOTIDE SEQUENCE [LARGE SCALE GENOMIC DNA]</scope>
    <source>
        <strain evidence="3 4">WG14</strain>
    </source>
</reference>
<dbReference type="InterPro" id="IPR036178">
    <property type="entry name" value="Formintransfe-cycloase-like_sf"/>
</dbReference>
<dbReference type="Gene3D" id="1.20.120.680">
    <property type="entry name" value="Formiminotetrahydrofolate cyclodeaminase monomer, up-and-down helical bundle"/>
    <property type="match status" value="1"/>
</dbReference>
<organism evidence="3 4">
    <name type="scientific">Geotoga petraea</name>
    <dbReference type="NCBI Taxonomy" id="28234"/>
    <lineage>
        <taxon>Bacteria</taxon>
        <taxon>Thermotogati</taxon>
        <taxon>Thermotogota</taxon>
        <taxon>Thermotogae</taxon>
        <taxon>Petrotogales</taxon>
        <taxon>Petrotogaceae</taxon>
        <taxon>Geotoga</taxon>
    </lineage>
</organism>
<proteinExistence type="predicted"/>
<dbReference type="Pfam" id="PF04961">
    <property type="entry name" value="FTCD_C"/>
    <property type="match status" value="1"/>
</dbReference>
<dbReference type="Proteomes" id="UP000199322">
    <property type="component" value="Unassembled WGS sequence"/>
</dbReference>
<evidence type="ECO:0000313" key="3">
    <source>
        <dbReference type="EMBL" id="SDC39074.1"/>
    </source>
</evidence>
<protein>
    <submittedName>
        <fullName evidence="3">Formiminotetrahydrofolate cyclodeaminase</fullName>
    </submittedName>
</protein>
<sequence length="205" mass="22445">MFEKMNLDDFVKQVASNEPVPGGGSVSALAGSLAAALSNMVASLTIGKKKYLEVEEDMKKVKEEAIILQEDLISDITRDSEAFNRVMKAFKMPKNSDEEKAERKEAIQNGSKHASEVPLNVAEKSLKIMDLAKIVVEKGNKNAITDGAVSAMLARTAGLGALYNVKINLSSIKDEEYVSKMNEKVTEIENALIQKEKEILDIVEL</sequence>
<accession>A0A1G6L771</accession>
<dbReference type="InterPro" id="IPR007044">
    <property type="entry name" value="Cyclodeamin/CycHdrlase"/>
</dbReference>
<evidence type="ECO:0000259" key="2">
    <source>
        <dbReference type="Pfam" id="PF04961"/>
    </source>
</evidence>
<dbReference type="SUPFAM" id="SSF101262">
    <property type="entry name" value="Methenyltetrahydrofolate cyclohydrolase-like"/>
    <property type="match status" value="1"/>
</dbReference>
<evidence type="ECO:0000256" key="1">
    <source>
        <dbReference type="SAM" id="MobiDB-lite"/>
    </source>
</evidence>
<dbReference type="STRING" id="28234.SAMN04488588_1035"/>
<feature type="domain" description="Cyclodeaminase/cyclohydrolase" evidence="2">
    <location>
        <begin position="7"/>
        <end position="186"/>
    </location>
</feature>
<dbReference type="GO" id="GO:0003824">
    <property type="term" value="F:catalytic activity"/>
    <property type="evidence" value="ECO:0007669"/>
    <property type="project" value="InterPro"/>
</dbReference>
<keyword evidence="4" id="KW-1185">Reference proteome</keyword>
<feature type="compositionally biased region" description="Basic and acidic residues" evidence="1">
    <location>
        <begin position="94"/>
        <end position="106"/>
    </location>
</feature>
<name>A0A1G6L771_9BACT</name>